<reference evidence="1 2" key="1">
    <citation type="submission" date="2016-11" db="EMBL/GenBank/DDBJ databases">
        <authorList>
            <person name="Jaros S."/>
            <person name="Januszkiewicz K."/>
            <person name="Wedrychowicz H."/>
        </authorList>
    </citation>
    <scope>NUCLEOTIDE SEQUENCE [LARGE SCALE GENOMIC DNA]</scope>
    <source>
        <strain evidence="1 2">CGMCC 4.5723</strain>
    </source>
</reference>
<dbReference type="EMBL" id="FQZK01000001">
    <property type="protein sequence ID" value="SHI45552.1"/>
    <property type="molecule type" value="Genomic_DNA"/>
</dbReference>
<evidence type="ECO:0000313" key="1">
    <source>
        <dbReference type="EMBL" id="SHI45552.1"/>
    </source>
</evidence>
<keyword evidence="2" id="KW-1185">Reference proteome</keyword>
<name>A0A1M6BA23_9ACTN</name>
<sequence>MALLSACRRRGLKAEPDPAITGGVVVSHHSRVVTLRLMAHRWYRPAPDQTGTAVNMGARGAEDVIARHLTDELMGYL</sequence>
<dbReference type="AlphaFoldDB" id="A0A1M6BA23"/>
<dbReference type="STRING" id="758803.SAMN05421803_101271"/>
<evidence type="ECO:0000313" key="2">
    <source>
        <dbReference type="Proteomes" id="UP000184452"/>
    </source>
</evidence>
<gene>
    <name evidence="1" type="ORF">SAMN05421803_101271</name>
</gene>
<proteinExistence type="predicted"/>
<dbReference type="Proteomes" id="UP000184452">
    <property type="component" value="Unassembled WGS sequence"/>
</dbReference>
<protein>
    <submittedName>
        <fullName evidence="1">Uncharacterized protein</fullName>
    </submittedName>
</protein>
<accession>A0A1M6BA23</accession>
<dbReference type="RefSeq" id="WP_073374064.1">
    <property type="nucleotide sequence ID" value="NZ_JBHVXD010000064.1"/>
</dbReference>
<organism evidence="1 2">
    <name type="scientific">Nocardiopsis flavescens</name>
    <dbReference type="NCBI Taxonomy" id="758803"/>
    <lineage>
        <taxon>Bacteria</taxon>
        <taxon>Bacillati</taxon>
        <taxon>Actinomycetota</taxon>
        <taxon>Actinomycetes</taxon>
        <taxon>Streptosporangiales</taxon>
        <taxon>Nocardiopsidaceae</taxon>
        <taxon>Nocardiopsis</taxon>
    </lineage>
</organism>